<feature type="transmembrane region" description="Helical" evidence="5">
    <location>
        <begin position="40"/>
        <end position="60"/>
    </location>
</feature>
<dbReference type="EMBL" id="JAEMHM010000005">
    <property type="protein sequence ID" value="MBJ6724473.1"/>
    <property type="molecule type" value="Genomic_DNA"/>
</dbReference>
<evidence type="ECO:0000256" key="4">
    <source>
        <dbReference type="ARBA" id="ARBA00023136"/>
    </source>
</evidence>
<accession>A0A8J7IN42</accession>
<evidence type="ECO:0000313" key="7">
    <source>
        <dbReference type="Proteomes" id="UP000636888"/>
    </source>
</evidence>
<dbReference type="InterPro" id="IPR053153">
    <property type="entry name" value="APC_K+_Transporter"/>
</dbReference>
<reference evidence="6" key="1">
    <citation type="submission" date="2020-12" db="EMBL/GenBank/DDBJ databases">
        <title>Geomonas sp. Red875, isolated from river sediment.</title>
        <authorList>
            <person name="Xu Z."/>
            <person name="Zhang Z."/>
            <person name="Masuda Y."/>
            <person name="Itoh H."/>
            <person name="Senoo K."/>
        </authorList>
    </citation>
    <scope>NUCLEOTIDE SEQUENCE</scope>
    <source>
        <strain evidence="6">Red875</strain>
    </source>
</reference>
<dbReference type="Proteomes" id="UP000636888">
    <property type="component" value="Unassembled WGS sequence"/>
</dbReference>
<feature type="transmembrane region" description="Helical" evidence="5">
    <location>
        <begin position="368"/>
        <end position="387"/>
    </location>
</feature>
<feature type="transmembrane region" description="Helical" evidence="5">
    <location>
        <begin position="72"/>
        <end position="93"/>
    </location>
</feature>
<feature type="transmembrane region" description="Helical" evidence="5">
    <location>
        <begin position="271"/>
        <end position="295"/>
    </location>
</feature>
<protein>
    <submittedName>
        <fullName evidence="6">APC family permease</fullName>
    </submittedName>
</protein>
<dbReference type="GO" id="GO:0022857">
    <property type="term" value="F:transmembrane transporter activity"/>
    <property type="evidence" value="ECO:0007669"/>
    <property type="project" value="InterPro"/>
</dbReference>
<feature type="transmembrane region" description="Helical" evidence="5">
    <location>
        <begin position="432"/>
        <end position="451"/>
    </location>
</feature>
<comment type="caution">
    <text evidence="6">The sequence shown here is derived from an EMBL/GenBank/DDBJ whole genome shotgun (WGS) entry which is preliminary data.</text>
</comment>
<feature type="transmembrane region" description="Helical" evidence="5">
    <location>
        <begin position="457"/>
        <end position="475"/>
    </location>
</feature>
<keyword evidence="7" id="KW-1185">Reference proteome</keyword>
<feature type="transmembrane region" description="Helical" evidence="5">
    <location>
        <begin position="127"/>
        <end position="149"/>
    </location>
</feature>
<keyword evidence="4 5" id="KW-0472">Membrane</keyword>
<feature type="transmembrane region" description="Helical" evidence="5">
    <location>
        <begin position="315"/>
        <end position="336"/>
    </location>
</feature>
<dbReference type="GO" id="GO:0016020">
    <property type="term" value="C:membrane"/>
    <property type="evidence" value="ECO:0007669"/>
    <property type="project" value="UniProtKB-SubCell"/>
</dbReference>
<gene>
    <name evidence="6" type="ORF">JFN93_07125</name>
</gene>
<evidence type="ECO:0000313" key="6">
    <source>
        <dbReference type="EMBL" id="MBJ6724473.1"/>
    </source>
</evidence>
<dbReference type="RefSeq" id="WP_199383322.1">
    <property type="nucleotide sequence ID" value="NZ_JAEMHM010000005.1"/>
</dbReference>
<dbReference type="PANTHER" id="PTHR47704:SF1">
    <property type="entry name" value="POTASSIUM TRANSPORTER KIMA"/>
    <property type="match status" value="1"/>
</dbReference>
<keyword evidence="3 5" id="KW-1133">Transmembrane helix</keyword>
<feature type="transmembrane region" description="Helical" evidence="5">
    <location>
        <begin position="155"/>
        <end position="173"/>
    </location>
</feature>
<evidence type="ECO:0000256" key="5">
    <source>
        <dbReference type="SAM" id="Phobius"/>
    </source>
</evidence>
<proteinExistence type="predicted"/>
<dbReference type="Gene3D" id="1.20.1740.10">
    <property type="entry name" value="Amino acid/polyamine transporter I"/>
    <property type="match status" value="1"/>
</dbReference>
<feature type="transmembrane region" description="Helical" evidence="5">
    <location>
        <begin position="224"/>
        <end position="250"/>
    </location>
</feature>
<organism evidence="6 7">
    <name type="scientific">Geomesophilobacter sediminis</name>
    <dbReference type="NCBI Taxonomy" id="2798584"/>
    <lineage>
        <taxon>Bacteria</taxon>
        <taxon>Pseudomonadati</taxon>
        <taxon>Thermodesulfobacteriota</taxon>
        <taxon>Desulfuromonadia</taxon>
        <taxon>Geobacterales</taxon>
        <taxon>Geobacteraceae</taxon>
        <taxon>Geomesophilobacter</taxon>
    </lineage>
</organism>
<sequence length="662" mass="72243">MDTTATANGANGGWFKRIIRMVFGAPKYLKDPHLFHKMSLIPILAWVGLGADGLSSSAYGPEEAYRALGSHTYLAILLGLFTAITVFIISYAYSRIIEHFPHGGGGYIVATHMLGEKAGVVSGSALLVDYVLTITVSIASCVDALFSYVPNQFHVWKVTVACLLAVLLIVLNIRGVKESISVMAPIFMVFVVSHVVMLLDGIFTHTDKLAPMAQDFHQGITHDISSIGIVGIMLLFLRAYSLGGGTYTGIEAVSNGLQIMREPRVQTGKRTMVYMATSLAFTAGVLFLCYSLVGIKPVEGKTLNAVLADGLFSHWPFGSAIAFITIFSEGALLLVAAQTGFVDGPRVMSNMAVDSWFPHRFAALSVRLTMRNGIVLMGAASIALLLYTKGSVSALVVMYSINVFLTFSLSQLGMSRLYIQRRKEDPQWIRHLSVHLVGLALCATILVITTIEKFTEGGWLTLLITSIVIGCCYVIKGHYLSVRKGMKQLDEALLDFPTSGPVNTHAPAKTEPTAIQLVSGYSGFGVHTLLSIVTTFPKTYKNIIFVSVAVIDSGSFKGAEEMEALEASARADLEKYVDLAQRLGFAADYRLEVATDVVESVIEVCKELGEEFPRSTVFTGQLTFRLEKFYHRMLHNETAFSIQRRLQWDGLTTVILPIRISA</sequence>
<dbReference type="PANTHER" id="PTHR47704">
    <property type="entry name" value="POTASSIUM TRANSPORTER KIMA"/>
    <property type="match status" value="1"/>
</dbReference>
<keyword evidence="2 5" id="KW-0812">Transmembrane</keyword>
<evidence type="ECO:0000256" key="3">
    <source>
        <dbReference type="ARBA" id="ARBA00022989"/>
    </source>
</evidence>
<feature type="transmembrane region" description="Helical" evidence="5">
    <location>
        <begin position="180"/>
        <end position="204"/>
    </location>
</feature>
<dbReference type="AlphaFoldDB" id="A0A8J7IN42"/>
<feature type="transmembrane region" description="Helical" evidence="5">
    <location>
        <begin position="393"/>
        <end position="412"/>
    </location>
</feature>
<evidence type="ECO:0000256" key="1">
    <source>
        <dbReference type="ARBA" id="ARBA00004141"/>
    </source>
</evidence>
<dbReference type="Pfam" id="PF13520">
    <property type="entry name" value="AA_permease_2"/>
    <property type="match status" value="1"/>
</dbReference>
<name>A0A8J7IN42_9BACT</name>
<evidence type="ECO:0000256" key="2">
    <source>
        <dbReference type="ARBA" id="ARBA00022692"/>
    </source>
</evidence>
<comment type="subcellular location">
    <subcellularLocation>
        <location evidence="1">Membrane</location>
        <topology evidence="1">Multi-pass membrane protein</topology>
    </subcellularLocation>
</comment>
<dbReference type="InterPro" id="IPR002293">
    <property type="entry name" value="AA/rel_permease1"/>
</dbReference>